<sequence>MPWEVLFMLEEQRGFARLQLADILIRGANLGSCGSCELKARYTDAYMSKLILEDLWPAYFSKMPISMALQRVEMMSDRVPRGQSHPCDRAHYHNVPLYRICRKNDIG</sequence>
<reference evidence="1 2" key="1">
    <citation type="journal article" date="2010" name="Nature">
        <title>Comparative genomics reveals mobile pathogenicity chromosomes in Fusarium.</title>
        <authorList>
            <person name="Ma L.J."/>
            <person name="van der Does H.C."/>
            <person name="Borkovich K.A."/>
            <person name="Coleman J.J."/>
            <person name="Daboussi M.J."/>
            <person name="Di Pietro A."/>
            <person name="Dufresne M."/>
            <person name="Freitag M."/>
            <person name="Grabherr M."/>
            <person name="Henrissat B."/>
            <person name="Houterman P.M."/>
            <person name="Kang S."/>
            <person name="Shim W.B."/>
            <person name="Woloshuk C."/>
            <person name="Xie X."/>
            <person name="Xu J.R."/>
            <person name="Antoniw J."/>
            <person name="Baker S.E."/>
            <person name="Bluhm B.H."/>
            <person name="Breakspear A."/>
            <person name="Brown D.W."/>
            <person name="Butchko R.A."/>
            <person name="Chapman S."/>
            <person name="Coulson R."/>
            <person name="Coutinho P.M."/>
            <person name="Danchin E.G."/>
            <person name="Diener A."/>
            <person name="Gale L.R."/>
            <person name="Gardiner D.M."/>
            <person name="Goff S."/>
            <person name="Hammond-Kosack K.E."/>
            <person name="Hilburn K."/>
            <person name="Hua-Van A."/>
            <person name="Jonkers W."/>
            <person name="Kazan K."/>
            <person name="Kodira C.D."/>
            <person name="Koehrsen M."/>
            <person name="Kumar L."/>
            <person name="Lee Y.H."/>
            <person name="Li L."/>
            <person name="Manners J.M."/>
            <person name="Miranda-Saavedra D."/>
            <person name="Mukherjee M."/>
            <person name="Park G."/>
            <person name="Park J."/>
            <person name="Park S.Y."/>
            <person name="Proctor R.H."/>
            <person name="Regev A."/>
            <person name="Ruiz-Roldan M.C."/>
            <person name="Sain D."/>
            <person name="Sakthikumar S."/>
            <person name="Sykes S."/>
            <person name="Schwartz D.C."/>
            <person name="Turgeon B.G."/>
            <person name="Wapinski I."/>
            <person name="Yoder O."/>
            <person name="Young S."/>
            <person name="Zeng Q."/>
            <person name="Zhou S."/>
            <person name="Galagan J."/>
            <person name="Cuomo C.A."/>
            <person name="Kistler H.C."/>
            <person name="Rep M."/>
        </authorList>
    </citation>
    <scope>NUCLEOTIDE SEQUENCE [LARGE SCALE GENOMIC DNA]</scope>
    <source>
        <strain evidence="2">M3125 / FGSC 7600</strain>
    </source>
</reference>
<organism evidence="1 2">
    <name type="scientific">Gibberella moniliformis (strain M3125 / FGSC 7600)</name>
    <name type="common">Maize ear and stalk rot fungus</name>
    <name type="synonym">Fusarium verticillioides</name>
    <dbReference type="NCBI Taxonomy" id="334819"/>
    <lineage>
        <taxon>Eukaryota</taxon>
        <taxon>Fungi</taxon>
        <taxon>Dikarya</taxon>
        <taxon>Ascomycota</taxon>
        <taxon>Pezizomycotina</taxon>
        <taxon>Sordariomycetes</taxon>
        <taxon>Hypocreomycetidae</taxon>
        <taxon>Hypocreales</taxon>
        <taxon>Nectriaceae</taxon>
        <taxon>Fusarium</taxon>
        <taxon>Fusarium fujikuroi species complex</taxon>
    </lineage>
</organism>
<dbReference type="VEuPathDB" id="FungiDB:FVEG_03364"/>
<keyword evidence="2" id="KW-1185">Reference proteome</keyword>
<protein>
    <submittedName>
        <fullName evidence="1">Uncharacterized protein</fullName>
    </submittedName>
</protein>
<dbReference type="EMBL" id="DS022244">
    <property type="protein sequence ID" value="EWG41214.1"/>
    <property type="molecule type" value="Genomic_DNA"/>
</dbReference>
<dbReference type="OMA" id="CAYAYIS"/>
<dbReference type="OrthoDB" id="5275938at2759"/>
<dbReference type="KEGG" id="fvr:FVEG_03364"/>
<dbReference type="Proteomes" id="UP000009096">
    <property type="component" value="Chromosome 5"/>
</dbReference>
<dbReference type="AlphaFoldDB" id="W7M127"/>
<name>W7M127_GIBM7</name>
<evidence type="ECO:0000313" key="2">
    <source>
        <dbReference type="Proteomes" id="UP000009096"/>
    </source>
</evidence>
<dbReference type="GeneID" id="30061512"/>
<dbReference type="STRING" id="334819.W7M127"/>
<accession>W7M127</accession>
<dbReference type="EMBL" id="CM000582">
    <property type="protein sequence ID" value="EWG41214.1"/>
    <property type="molecule type" value="Genomic_DNA"/>
</dbReference>
<dbReference type="RefSeq" id="XP_018747405.1">
    <property type="nucleotide sequence ID" value="XM_018890980.1"/>
</dbReference>
<gene>
    <name evidence="1" type="ORF">FVEG_03364</name>
</gene>
<dbReference type="eggNOG" id="ENOG502SXGJ">
    <property type="taxonomic scope" value="Eukaryota"/>
</dbReference>
<proteinExistence type="predicted"/>
<dbReference type="HOGENOM" id="CLU_156963_0_0_1"/>
<evidence type="ECO:0000313" key="1">
    <source>
        <dbReference type="EMBL" id="EWG41214.1"/>
    </source>
</evidence>